<dbReference type="KEGG" id="vg:26636374"/>
<gene>
    <name evidence="1" type="ORF">VR25_212</name>
</gene>
<dbReference type="RefSeq" id="YP_009209954.1">
    <property type="nucleotide sequence ID" value="NC_028925.1"/>
</dbReference>
<dbReference type="Proteomes" id="UP000030717">
    <property type="component" value="Segment"/>
</dbReference>
<protein>
    <recommendedName>
        <fullName evidence="3">Phage protein</fullName>
    </recommendedName>
</protein>
<evidence type="ECO:0000313" key="2">
    <source>
        <dbReference type="Proteomes" id="UP000030717"/>
    </source>
</evidence>
<organism evidence="1 2">
    <name type="scientific">Escherichia phage vB_EcoM_VR25</name>
    <dbReference type="NCBI Taxonomy" id="1567028"/>
    <lineage>
        <taxon>Viruses</taxon>
        <taxon>Duplodnaviria</taxon>
        <taxon>Heunggongvirae</taxon>
        <taxon>Uroviricota</taxon>
        <taxon>Caudoviricetes</taxon>
        <taxon>Pantevenvirales</taxon>
        <taxon>Straboviridae</taxon>
        <taxon>Tevenvirinae</taxon>
        <taxon>Gaprivervirus</taxon>
        <taxon>Gaprivervirus vr25</taxon>
    </lineage>
</organism>
<evidence type="ECO:0000313" key="1">
    <source>
        <dbReference type="EMBL" id="AIZ02556.1"/>
    </source>
</evidence>
<dbReference type="Pfam" id="PF17602">
    <property type="entry name" value="DUF5498"/>
    <property type="match status" value="1"/>
</dbReference>
<dbReference type="InterPro" id="IPR035134">
    <property type="entry name" value="DUF5498"/>
</dbReference>
<proteinExistence type="predicted"/>
<dbReference type="GeneID" id="26636374"/>
<accession>A0A0A7HE28</accession>
<keyword evidence="2" id="KW-1185">Reference proteome</keyword>
<sequence>MFISIAHEENKMKSSFRFNGQELVVENVIPASEEFDSAVGNELRRVFGEDKKFDLRPVENFVNSEQTENIFNGIVTGQLESEAPIAITVFVKKEAVMTVAGFISFRK</sequence>
<evidence type="ECO:0008006" key="3">
    <source>
        <dbReference type="Google" id="ProtNLM"/>
    </source>
</evidence>
<name>A0A0A7HE28_9CAUD</name>
<reference evidence="1 2" key="1">
    <citation type="submission" date="2014-10" db="EMBL/GenBank/DDBJ databases">
        <title>VR bacteriophages - a small but diverse group of low-temperature viruses.</title>
        <authorList>
            <person name="Kaliniene L."/>
            <person name="Meskys R."/>
            <person name="Simoliunas E."/>
            <person name="Zajanckauskaite A."/>
            <person name="Truncaite L."/>
        </authorList>
    </citation>
    <scope>NUCLEOTIDE SEQUENCE [LARGE SCALE GENOMIC DNA]</scope>
</reference>
<dbReference type="EMBL" id="KP007361">
    <property type="protein sequence ID" value="AIZ02556.1"/>
    <property type="molecule type" value="Genomic_DNA"/>
</dbReference>